<comment type="caution">
    <text evidence="2">The sequence shown here is derived from an EMBL/GenBank/DDBJ whole genome shotgun (WGS) entry which is preliminary data.</text>
</comment>
<sequence>MDTDLIFLGGVVFGVLSIPAIISAMVDGRVPRAPAIIIMLAAVMIGYAVRHRPGAYTFETLPDVVMRVLAGFGL</sequence>
<dbReference type="RefSeq" id="WP_226747972.1">
    <property type="nucleotide sequence ID" value="NZ_JAJATZ010000003.1"/>
</dbReference>
<feature type="transmembrane region" description="Helical" evidence="1">
    <location>
        <begin position="33"/>
        <end position="49"/>
    </location>
</feature>
<reference evidence="2" key="1">
    <citation type="submission" date="2021-10" db="EMBL/GenBank/DDBJ databases">
        <title>Loktanella gaetbuli sp. nov., isolated from a tidal flat.</title>
        <authorList>
            <person name="Park S."/>
            <person name="Yoon J.-H."/>
        </authorList>
    </citation>
    <scope>NUCLEOTIDE SEQUENCE</scope>
    <source>
        <strain evidence="2">TSTF-M6</strain>
    </source>
</reference>
<evidence type="ECO:0000313" key="3">
    <source>
        <dbReference type="Proteomes" id="UP001138961"/>
    </source>
</evidence>
<proteinExistence type="predicted"/>
<gene>
    <name evidence="2" type="ORF">LGQ03_07920</name>
</gene>
<dbReference type="EMBL" id="JAJATZ010000003">
    <property type="protein sequence ID" value="MCB5199165.1"/>
    <property type="molecule type" value="Genomic_DNA"/>
</dbReference>
<protein>
    <recommendedName>
        <fullName evidence="4">50S ribosomal protein L35</fullName>
    </recommendedName>
</protein>
<accession>A0ABS8BTV4</accession>
<feature type="transmembrane region" description="Helical" evidence="1">
    <location>
        <begin position="6"/>
        <end position="26"/>
    </location>
</feature>
<keyword evidence="1" id="KW-0472">Membrane</keyword>
<keyword evidence="1" id="KW-0812">Transmembrane</keyword>
<keyword evidence="3" id="KW-1185">Reference proteome</keyword>
<keyword evidence="1" id="KW-1133">Transmembrane helix</keyword>
<evidence type="ECO:0008006" key="4">
    <source>
        <dbReference type="Google" id="ProtNLM"/>
    </source>
</evidence>
<name>A0ABS8BTV4_9RHOB</name>
<dbReference type="Proteomes" id="UP001138961">
    <property type="component" value="Unassembled WGS sequence"/>
</dbReference>
<organism evidence="2 3">
    <name type="scientific">Loktanella gaetbuli</name>
    <dbReference type="NCBI Taxonomy" id="2881335"/>
    <lineage>
        <taxon>Bacteria</taxon>
        <taxon>Pseudomonadati</taxon>
        <taxon>Pseudomonadota</taxon>
        <taxon>Alphaproteobacteria</taxon>
        <taxon>Rhodobacterales</taxon>
        <taxon>Roseobacteraceae</taxon>
        <taxon>Loktanella</taxon>
    </lineage>
</organism>
<evidence type="ECO:0000256" key="1">
    <source>
        <dbReference type="SAM" id="Phobius"/>
    </source>
</evidence>
<evidence type="ECO:0000313" key="2">
    <source>
        <dbReference type="EMBL" id="MCB5199165.1"/>
    </source>
</evidence>